<keyword evidence="5" id="KW-0326">Glycosidase</keyword>
<reference evidence="9" key="2">
    <citation type="journal article" date="2021" name="PeerJ">
        <title>Extensive microbial diversity within the chicken gut microbiome revealed by metagenomics and culture.</title>
        <authorList>
            <person name="Gilroy R."/>
            <person name="Ravi A."/>
            <person name="Getino M."/>
            <person name="Pursley I."/>
            <person name="Horton D.L."/>
            <person name="Alikhan N.F."/>
            <person name="Baker D."/>
            <person name="Gharbi K."/>
            <person name="Hall N."/>
            <person name="Watson M."/>
            <person name="Adriaenssens E.M."/>
            <person name="Foster-Nyarko E."/>
            <person name="Jarju S."/>
            <person name="Secka A."/>
            <person name="Antonio M."/>
            <person name="Oren A."/>
            <person name="Chaudhuri R.R."/>
            <person name="La Ragione R."/>
            <person name="Hildebrand F."/>
            <person name="Pallen M.J."/>
        </authorList>
    </citation>
    <scope>NUCLEOTIDE SEQUENCE</scope>
    <source>
        <strain evidence="9">2478</strain>
    </source>
</reference>
<sequence>MKRTEAILLFIFSLAGMEAMSARDYSLASPDGNVSVTVNVSDSLSFSVRYGDEQILDLSRIALDVKGQDRAFGDRPVIRKASRTSVDRTLEAVVPTKFREVRDCFNELRLSFRGGWSVVFRAYDNGVAYRFETSLGDGRIYVRDETACYNFSDDCTAYWANEKNPDFISHCEASFQPVKLSGIEKEKYSYLPVSMLTAGGTRVVVTETDLLDYPNLFLFGGRGASLEAELPHVILETEMRTDRDVNVLRKADYIAETRATRTFPWRIFTLGDDKSLLENTLPWQLATPEYSDDTAWIRPGKISWEWWCMLNVYGVDFKAGVNTQTYKYYIDFAARTGLEYILMDEGWSASTMDIMNPKPGLDLHELIRYGNEKGVGIVLWTLWTPMMKDMEKILDTYRDWGIKGIKIDFMQRTDQPMVNFYEDVARECFERHLIVDFHGSFKPAGLQRKYPNVMSYEGVYGMEHDKCSSDISPEHDLVLPFTRMVAGPMDYTPGATINATKEDFAIRWNHPMSQGTRAHQAAIFIAFESPVQMLCDSPSNYYREPEFTHFIASVPTVWDETVAIEAKAGDYLLIARRSGDTWYVAGLNDWTRRELALPLDFLGDGEYTAEIFKDGVNADSWAEDYKCETAVVSSGDILPVVMANGGGWAAIIRPSVK</sequence>
<accession>A0A9D9IT86</accession>
<keyword evidence="3 9" id="KW-0378">Hydrolase</keyword>
<reference evidence="9" key="1">
    <citation type="submission" date="2020-10" db="EMBL/GenBank/DDBJ databases">
        <authorList>
            <person name="Gilroy R."/>
        </authorList>
    </citation>
    <scope>NUCLEOTIDE SEQUENCE</scope>
    <source>
        <strain evidence="9">2478</strain>
    </source>
</reference>
<dbReference type="InterPro" id="IPR014718">
    <property type="entry name" value="GH-type_carb-bd"/>
</dbReference>
<dbReference type="GO" id="GO:0016798">
    <property type="term" value="F:hydrolase activity, acting on glycosyl bonds"/>
    <property type="evidence" value="ECO:0007669"/>
    <property type="project" value="UniProtKB-KW"/>
</dbReference>
<dbReference type="Proteomes" id="UP000823771">
    <property type="component" value="Unassembled WGS sequence"/>
</dbReference>
<dbReference type="InterPro" id="IPR052720">
    <property type="entry name" value="Glycosyl_hydrolase_97"/>
</dbReference>
<dbReference type="Pfam" id="PF14509">
    <property type="entry name" value="GH97_C"/>
    <property type="match status" value="1"/>
</dbReference>
<evidence type="ECO:0000256" key="2">
    <source>
        <dbReference type="ARBA" id="ARBA00011245"/>
    </source>
</evidence>
<keyword evidence="4" id="KW-0106">Calcium</keyword>
<proteinExistence type="predicted"/>
<protein>
    <submittedName>
        <fullName evidence="9">Glycoside hydrolase family 97 protein</fullName>
    </submittedName>
</protein>
<feature type="domain" description="Glycosyl-hydrolase 97 catalytic" evidence="6">
    <location>
        <begin position="306"/>
        <end position="459"/>
    </location>
</feature>
<evidence type="ECO:0000259" key="6">
    <source>
        <dbReference type="Pfam" id="PF10566"/>
    </source>
</evidence>
<evidence type="ECO:0000313" key="10">
    <source>
        <dbReference type="Proteomes" id="UP000823771"/>
    </source>
</evidence>
<dbReference type="Gene3D" id="2.60.40.1180">
    <property type="entry name" value="Golgi alpha-mannosidase II"/>
    <property type="match status" value="1"/>
</dbReference>
<evidence type="ECO:0000256" key="4">
    <source>
        <dbReference type="ARBA" id="ARBA00022837"/>
    </source>
</evidence>
<feature type="domain" description="Glycosyl-hydrolase 97 C-terminal oligomerisation" evidence="8">
    <location>
        <begin position="557"/>
        <end position="652"/>
    </location>
</feature>
<dbReference type="InterPro" id="IPR017853">
    <property type="entry name" value="GH"/>
</dbReference>
<dbReference type="InterPro" id="IPR029486">
    <property type="entry name" value="GH97_N"/>
</dbReference>
<dbReference type="Pfam" id="PF14508">
    <property type="entry name" value="GH97_N"/>
    <property type="match status" value="1"/>
</dbReference>
<dbReference type="InterPro" id="IPR013785">
    <property type="entry name" value="Aldolase_TIM"/>
</dbReference>
<dbReference type="PANTHER" id="PTHR35803:SF2">
    <property type="entry name" value="RETAINING ALPHA-GALACTOSIDASE"/>
    <property type="match status" value="1"/>
</dbReference>
<feature type="domain" description="Glycosyl-hydrolase 97 N-terminal" evidence="7">
    <location>
        <begin position="27"/>
        <end position="288"/>
    </location>
</feature>
<dbReference type="SUPFAM" id="SSF51445">
    <property type="entry name" value="(Trans)glycosidases"/>
    <property type="match status" value="1"/>
</dbReference>
<comment type="caution">
    <text evidence="9">The sequence shown here is derived from an EMBL/GenBank/DDBJ whole genome shotgun (WGS) entry which is preliminary data.</text>
</comment>
<evidence type="ECO:0000259" key="7">
    <source>
        <dbReference type="Pfam" id="PF14508"/>
    </source>
</evidence>
<dbReference type="EMBL" id="JADILZ010000042">
    <property type="protein sequence ID" value="MBO8478212.1"/>
    <property type="molecule type" value="Genomic_DNA"/>
</dbReference>
<comment type="subunit">
    <text evidence="2">Monomer.</text>
</comment>
<organism evidence="9 10">
    <name type="scientific">Candidatus Cryptobacteroides excrementipullorum</name>
    <dbReference type="NCBI Taxonomy" id="2840761"/>
    <lineage>
        <taxon>Bacteria</taxon>
        <taxon>Pseudomonadati</taxon>
        <taxon>Bacteroidota</taxon>
        <taxon>Bacteroidia</taxon>
        <taxon>Bacteroidales</taxon>
        <taxon>Candidatus Cryptobacteroides</taxon>
    </lineage>
</organism>
<evidence type="ECO:0000256" key="3">
    <source>
        <dbReference type="ARBA" id="ARBA00022801"/>
    </source>
</evidence>
<dbReference type="Gene3D" id="3.20.20.70">
    <property type="entry name" value="Aldolase class I"/>
    <property type="match status" value="1"/>
</dbReference>
<dbReference type="Pfam" id="PF10566">
    <property type="entry name" value="Glyco_hydro_97"/>
    <property type="match status" value="1"/>
</dbReference>
<dbReference type="AlphaFoldDB" id="A0A9D9IT86"/>
<dbReference type="InterPro" id="IPR029483">
    <property type="entry name" value="GH97_C"/>
</dbReference>
<evidence type="ECO:0000259" key="8">
    <source>
        <dbReference type="Pfam" id="PF14509"/>
    </source>
</evidence>
<dbReference type="GO" id="GO:0030246">
    <property type="term" value="F:carbohydrate binding"/>
    <property type="evidence" value="ECO:0007669"/>
    <property type="project" value="InterPro"/>
</dbReference>
<dbReference type="InterPro" id="IPR013780">
    <property type="entry name" value="Glyco_hydro_b"/>
</dbReference>
<dbReference type="PANTHER" id="PTHR35803">
    <property type="entry name" value="GLUCAN 1,4-ALPHA-GLUCOSIDASE SUSB-RELATED"/>
    <property type="match status" value="1"/>
</dbReference>
<evidence type="ECO:0000256" key="1">
    <source>
        <dbReference type="ARBA" id="ARBA00001913"/>
    </source>
</evidence>
<comment type="cofactor">
    <cofactor evidence="1">
        <name>Ca(2+)</name>
        <dbReference type="ChEBI" id="CHEBI:29108"/>
    </cofactor>
</comment>
<dbReference type="InterPro" id="IPR019563">
    <property type="entry name" value="GH97_catalytic"/>
</dbReference>
<evidence type="ECO:0000313" key="9">
    <source>
        <dbReference type="EMBL" id="MBO8478212.1"/>
    </source>
</evidence>
<name>A0A9D9IT86_9BACT</name>
<gene>
    <name evidence="9" type="ORF">IAB80_04940</name>
</gene>
<evidence type="ECO:0000256" key="5">
    <source>
        <dbReference type="ARBA" id="ARBA00023295"/>
    </source>
</evidence>
<dbReference type="Gene3D" id="2.70.98.10">
    <property type="match status" value="1"/>
</dbReference>